<dbReference type="EC" id="2.8.2.-" evidence="9"/>
<comment type="subcellular location">
    <subcellularLocation>
        <location evidence="1 9">Golgi apparatus membrane</location>
        <topology evidence="1 9">Single-pass type II membrane protein</topology>
    </subcellularLocation>
</comment>
<evidence type="ECO:0000313" key="10">
    <source>
        <dbReference type="EMBL" id="CAG6683746.1"/>
    </source>
</evidence>
<keyword evidence="8 9" id="KW-0325">Glycoprotein</keyword>
<dbReference type="InterPro" id="IPR018011">
    <property type="entry name" value="Carb_sulfotrans_8-10"/>
</dbReference>
<keyword evidence="6 9" id="KW-0333">Golgi apparatus</keyword>
<dbReference type="EMBL" id="HBUF01264370">
    <property type="protein sequence ID" value="CAG6683746.1"/>
    <property type="molecule type" value="Transcribed_RNA"/>
</dbReference>
<organism evidence="10">
    <name type="scientific">Cacopsylla melanoneura</name>
    <dbReference type="NCBI Taxonomy" id="428564"/>
    <lineage>
        <taxon>Eukaryota</taxon>
        <taxon>Metazoa</taxon>
        <taxon>Ecdysozoa</taxon>
        <taxon>Arthropoda</taxon>
        <taxon>Hexapoda</taxon>
        <taxon>Insecta</taxon>
        <taxon>Pterygota</taxon>
        <taxon>Neoptera</taxon>
        <taxon>Paraneoptera</taxon>
        <taxon>Hemiptera</taxon>
        <taxon>Sternorrhyncha</taxon>
        <taxon>Psylloidea</taxon>
        <taxon>Psyllidae</taxon>
        <taxon>Psyllinae</taxon>
        <taxon>Cacopsylla</taxon>
    </lineage>
</organism>
<dbReference type="AlphaFoldDB" id="A0A8D8TB78"/>
<evidence type="ECO:0000256" key="4">
    <source>
        <dbReference type="ARBA" id="ARBA00022692"/>
    </source>
</evidence>
<dbReference type="PANTHER" id="PTHR12137:SF63">
    <property type="entry name" value="CARBOHYDRATE SULFOTRANSFERASE"/>
    <property type="match status" value="1"/>
</dbReference>
<keyword evidence="5 9" id="KW-1133">Transmembrane helix</keyword>
<keyword evidence="3 9" id="KW-0808">Transferase</keyword>
<dbReference type="Pfam" id="PF03567">
    <property type="entry name" value="Sulfotransfer_2"/>
    <property type="match status" value="1"/>
</dbReference>
<evidence type="ECO:0000256" key="9">
    <source>
        <dbReference type="RuleBase" id="RU364020"/>
    </source>
</evidence>
<reference evidence="10" key="1">
    <citation type="submission" date="2021-05" db="EMBL/GenBank/DDBJ databases">
        <authorList>
            <person name="Alioto T."/>
            <person name="Alioto T."/>
            <person name="Gomez Garrido J."/>
        </authorList>
    </citation>
    <scope>NUCLEOTIDE SEQUENCE</scope>
</reference>
<name>A0A8D8TB78_9HEMI</name>
<accession>A0A8D8TB78</accession>
<dbReference type="PANTHER" id="PTHR12137">
    <property type="entry name" value="CARBOHYDRATE SULFOTRANSFERASE"/>
    <property type="match status" value="1"/>
</dbReference>
<keyword evidence="4 9" id="KW-0812">Transmembrane</keyword>
<sequence>MILRKYRPQAANKSNSRRATFEEFVLYLLDTFRSEESPPGLDMHWAPIVTFCTPCLVNFNVILKFETLQVTLQLLFIIPIVTFCTPCRAWSISMLFSSLKHCR</sequence>
<evidence type="ECO:0000256" key="5">
    <source>
        <dbReference type="ARBA" id="ARBA00022989"/>
    </source>
</evidence>
<keyword evidence="7 9" id="KW-0472">Membrane</keyword>
<keyword evidence="9" id="KW-0735">Signal-anchor</keyword>
<dbReference type="EMBL" id="HBUF01264369">
    <property type="protein sequence ID" value="CAG6683745.1"/>
    <property type="molecule type" value="Transcribed_RNA"/>
</dbReference>
<evidence type="ECO:0000256" key="2">
    <source>
        <dbReference type="ARBA" id="ARBA00006339"/>
    </source>
</evidence>
<dbReference type="GO" id="GO:0016051">
    <property type="term" value="P:carbohydrate biosynthetic process"/>
    <property type="evidence" value="ECO:0007669"/>
    <property type="project" value="InterPro"/>
</dbReference>
<evidence type="ECO:0000256" key="8">
    <source>
        <dbReference type="ARBA" id="ARBA00023180"/>
    </source>
</evidence>
<evidence type="ECO:0000256" key="6">
    <source>
        <dbReference type="ARBA" id="ARBA00023034"/>
    </source>
</evidence>
<dbReference type="GO" id="GO:0000139">
    <property type="term" value="C:Golgi membrane"/>
    <property type="evidence" value="ECO:0007669"/>
    <property type="project" value="UniProtKB-SubCell"/>
</dbReference>
<dbReference type="InterPro" id="IPR005331">
    <property type="entry name" value="Sulfotransferase"/>
</dbReference>
<evidence type="ECO:0000256" key="7">
    <source>
        <dbReference type="ARBA" id="ARBA00023136"/>
    </source>
</evidence>
<feature type="transmembrane region" description="Helical" evidence="9">
    <location>
        <begin position="70"/>
        <end position="91"/>
    </location>
</feature>
<protein>
    <recommendedName>
        <fullName evidence="9">Carbohydrate sulfotransferase</fullName>
        <ecNumber evidence="9">2.8.2.-</ecNumber>
    </recommendedName>
</protein>
<proteinExistence type="inferred from homology"/>
<evidence type="ECO:0000256" key="3">
    <source>
        <dbReference type="ARBA" id="ARBA00022679"/>
    </source>
</evidence>
<evidence type="ECO:0000256" key="1">
    <source>
        <dbReference type="ARBA" id="ARBA00004323"/>
    </source>
</evidence>
<keyword evidence="9" id="KW-0119">Carbohydrate metabolism</keyword>
<dbReference type="GO" id="GO:0008146">
    <property type="term" value="F:sulfotransferase activity"/>
    <property type="evidence" value="ECO:0007669"/>
    <property type="project" value="InterPro"/>
</dbReference>
<comment type="similarity">
    <text evidence="2 9">Belongs to the sulfotransferase 2 family.</text>
</comment>